<dbReference type="EMBL" id="JAXCLA010000001">
    <property type="protein sequence ID" value="MDY0743634.1"/>
    <property type="molecule type" value="Genomic_DNA"/>
</dbReference>
<evidence type="ECO:0000256" key="1">
    <source>
        <dbReference type="SAM" id="Phobius"/>
    </source>
</evidence>
<gene>
    <name evidence="2" type="ORF">SNE35_03920</name>
</gene>
<keyword evidence="1" id="KW-1133">Transmembrane helix</keyword>
<keyword evidence="3" id="KW-1185">Reference proteome</keyword>
<comment type="caution">
    <text evidence="2">The sequence shown here is derived from an EMBL/GenBank/DDBJ whole genome shotgun (WGS) entry which is preliminary data.</text>
</comment>
<keyword evidence="1" id="KW-0472">Membrane</keyword>
<feature type="transmembrane region" description="Helical" evidence="1">
    <location>
        <begin position="5"/>
        <end position="24"/>
    </location>
</feature>
<dbReference type="Proteomes" id="UP001285263">
    <property type="component" value="Unassembled WGS sequence"/>
</dbReference>
<evidence type="ECO:0000313" key="3">
    <source>
        <dbReference type="Proteomes" id="UP001285263"/>
    </source>
</evidence>
<evidence type="ECO:0000313" key="2">
    <source>
        <dbReference type="EMBL" id="MDY0743634.1"/>
    </source>
</evidence>
<accession>A0ABU5DBY5</accession>
<reference evidence="2 3" key="1">
    <citation type="submission" date="2023-11" db="EMBL/GenBank/DDBJ databases">
        <title>Paucibacter sp. nov., isolated from fresh soil in Korea.</title>
        <authorList>
            <person name="Le N.T.T."/>
        </authorList>
    </citation>
    <scope>NUCLEOTIDE SEQUENCE [LARGE SCALE GENOMIC DNA]</scope>
    <source>
        <strain evidence="2 3">R3-3</strain>
    </source>
</reference>
<proteinExistence type="predicted"/>
<feature type="transmembrane region" description="Helical" evidence="1">
    <location>
        <begin position="30"/>
        <end position="52"/>
    </location>
</feature>
<keyword evidence="1" id="KW-0812">Transmembrane</keyword>
<name>A0ABU5DBY5_9BURK</name>
<dbReference type="RefSeq" id="WP_320421533.1">
    <property type="nucleotide sequence ID" value="NZ_JAXCLA010000001.1"/>
</dbReference>
<sequence>MHILIVLIAGVVQLAVFLMFGWHWGVGMALAAKVFIPVWLLIAALNMWVGVAHAGYSVKDELPILLLNFAVPAVIAALAAWRLAPSV</sequence>
<protein>
    <submittedName>
        <fullName evidence="2">Uncharacterized protein</fullName>
    </submittedName>
</protein>
<organism evidence="2 3">
    <name type="scientific">Roseateles agri</name>
    <dbReference type="NCBI Taxonomy" id="3098619"/>
    <lineage>
        <taxon>Bacteria</taxon>
        <taxon>Pseudomonadati</taxon>
        <taxon>Pseudomonadota</taxon>
        <taxon>Betaproteobacteria</taxon>
        <taxon>Burkholderiales</taxon>
        <taxon>Sphaerotilaceae</taxon>
        <taxon>Roseateles</taxon>
    </lineage>
</organism>
<feature type="transmembrane region" description="Helical" evidence="1">
    <location>
        <begin position="64"/>
        <end position="84"/>
    </location>
</feature>